<sequence length="388" mass="44169">MKYTTNNVKNGDYQENHVIYVGTQTGSFKRVDIFNKDNPYKQTNLQNLDAVTKESKVTALCWADDDKNEIILGRGDSIIRTFECDKNQFCETDLSIPEGKIVGLAWSQDTIVAASDSGKIHILNDSMSIIETGDNISKMRQCSNNKNLVAVGGKDRKNNLKVFDLESQKQIFSSKNVPHDNLQLEVPVWDSDISFVNNSDSCLATCSRYGYIRFYDYRQQRRPIHNYTDSRDQAFNSLAEKDGIIYVGTTTGILYAFDLKSMKTPLHTYKGATGSISSITVDETGKYLFASSLDRYVRVFDSQKSHLLYQCYVKSKVSEILMKEADDRLLNERKESSKQTVDVSDEEYETMFNKMQKVNDDAGEPSSKKLKLVKHSHMKRHSGIVFRT</sequence>
<evidence type="ECO:0000256" key="1">
    <source>
        <dbReference type="PROSITE-ProRule" id="PRU00221"/>
    </source>
</evidence>
<dbReference type="Proteomes" id="UP001153620">
    <property type="component" value="Chromosome 3"/>
</dbReference>
<proteinExistence type="predicted"/>
<dbReference type="InterPro" id="IPR001680">
    <property type="entry name" value="WD40_rpt"/>
</dbReference>
<accession>A0A9N9S285</accession>
<dbReference type="InterPro" id="IPR037379">
    <property type="entry name" value="WDR74/Nsa1"/>
</dbReference>
<evidence type="ECO:0000313" key="3">
    <source>
        <dbReference type="Proteomes" id="UP001153620"/>
    </source>
</evidence>
<reference evidence="2" key="2">
    <citation type="submission" date="2022-10" db="EMBL/GenBank/DDBJ databases">
        <authorList>
            <consortium name="ENA_rothamsted_submissions"/>
            <consortium name="culmorum"/>
            <person name="King R."/>
        </authorList>
    </citation>
    <scope>NUCLEOTIDE SEQUENCE</scope>
</reference>
<gene>
    <name evidence="2" type="ORF">CHIRRI_LOCUS12761</name>
</gene>
<dbReference type="PANTHER" id="PTHR16038">
    <property type="entry name" value="NOP SEVEN ASSOCIATED PROTEIN 1"/>
    <property type="match status" value="1"/>
</dbReference>
<name>A0A9N9S285_9DIPT</name>
<dbReference type="GO" id="GO:0042273">
    <property type="term" value="P:ribosomal large subunit biogenesis"/>
    <property type="evidence" value="ECO:0007669"/>
    <property type="project" value="InterPro"/>
</dbReference>
<dbReference type="OrthoDB" id="18388at2759"/>
<evidence type="ECO:0000313" key="2">
    <source>
        <dbReference type="EMBL" id="CAG9809943.1"/>
    </source>
</evidence>
<protein>
    <recommendedName>
        <fullName evidence="4">WD repeat-containing protein 55 homolog</fullName>
    </recommendedName>
</protein>
<feature type="repeat" description="WD" evidence="1">
    <location>
        <begin position="269"/>
        <end position="310"/>
    </location>
</feature>
<dbReference type="Pfam" id="PF00400">
    <property type="entry name" value="WD40"/>
    <property type="match status" value="1"/>
</dbReference>
<dbReference type="EMBL" id="OU895879">
    <property type="protein sequence ID" value="CAG9809943.1"/>
    <property type="molecule type" value="Genomic_DNA"/>
</dbReference>
<dbReference type="AlphaFoldDB" id="A0A9N9S285"/>
<keyword evidence="1" id="KW-0853">WD repeat</keyword>
<dbReference type="GO" id="GO:0005730">
    <property type="term" value="C:nucleolus"/>
    <property type="evidence" value="ECO:0007669"/>
    <property type="project" value="InterPro"/>
</dbReference>
<organism evidence="2 3">
    <name type="scientific">Chironomus riparius</name>
    <dbReference type="NCBI Taxonomy" id="315576"/>
    <lineage>
        <taxon>Eukaryota</taxon>
        <taxon>Metazoa</taxon>
        <taxon>Ecdysozoa</taxon>
        <taxon>Arthropoda</taxon>
        <taxon>Hexapoda</taxon>
        <taxon>Insecta</taxon>
        <taxon>Pterygota</taxon>
        <taxon>Neoptera</taxon>
        <taxon>Endopterygota</taxon>
        <taxon>Diptera</taxon>
        <taxon>Nematocera</taxon>
        <taxon>Chironomoidea</taxon>
        <taxon>Chironomidae</taxon>
        <taxon>Chironominae</taxon>
        <taxon>Chironomus</taxon>
    </lineage>
</organism>
<dbReference type="SMART" id="SM00320">
    <property type="entry name" value="WD40"/>
    <property type="match status" value="5"/>
</dbReference>
<evidence type="ECO:0008006" key="4">
    <source>
        <dbReference type="Google" id="ProtNLM"/>
    </source>
</evidence>
<dbReference type="InterPro" id="IPR015943">
    <property type="entry name" value="WD40/YVTN_repeat-like_dom_sf"/>
</dbReference>
<dbReference type="GO" id="GO:0030687">
    <property type="term" value="C:preribosome, large subunit precursor"/>
    <property type="evidence" value="ECO:0007669"/>
    <property type="project" value="TreeGrafter"/>
</dbReference>
<dbReference type="SUPFAM" id="SSF50998">
    <property type="entry name" value="Quinoprotein alcohol dehydrogenase-like"/>
    <property type="match status" value="1"/>
</dbReference>
<dbReference type="PANTHER" id="PTHR16038:SF4">
    <property type="entry name" value="WD REPEAT-CONTAINING PROTEIN 74"/>
    <property type="match status" value="1"/>
</dbReference>
<dbReference type="Gene3D" id="2.130.10.10">
    <property type="entry name" value="YVTN repeat-like/Quinoprotein amine dehydrogenase"/>
    <property type="match status" value="2"/>
</dbReference>
<dbReference type="InterPro" id="IPR011047">
    <property type="entry name" value="Quinoprotein_ADH-like_sf"/>
</dbReference>
<keyword evidence="3" id="KW-1185">Reference proteome</keyword>
<dbReference type="PROSITE" id="PS50082">
    <property type="entry name" value="WD_REPEATS_2"/>
    <property type="match status" value="1"/>
</dbReference>
<reference evidence="2" key="1">
    <citation type="submission" date="2022-01" db="EMBL/GenBank/DDBJ databases">
        <authorList>
            <person name="King R."/>
        </authorList>
    </citation>
    <scope>NUCLEOTIDE SEQUENCE</scope>
</reference>